<organism evidence="2 3">
    <name type="scientific">Algoriphagus chordae</name>
    <dbReference type="NCBI Taxonomy" id="237019"/>
    <lineage>
        <taxon>Bacteria</taxon>
        <taxon>Pseudomonadati</taxon>
        <taxon>Bacteroidota</taxon>
        <taxon>Cytophagia</taxon>
        <taxon>Cytophagales</taxon>
        <taxon>Cyclobacteriaceae</taxon>
        <taxon>Algoriphagus</taxon>
    </lineage>
</organism>
<dbReference type="Proteomes" id="UP000248882">
    <property type="component" value="Unassembled WGS sequence"/>
</dbReference>
<keyword evidence="1" id="KW-0472">Membrane</keyword>
<feature type="transmembrane region" description="Helical" evidence="1">
    <location>
        <begin position="37"/>
        <end position="55"/>
    </location>
</feature>
<protein>
    <submittedName>
        <fullName evidence="2">Uncharacterized protein</fullName>
    </submittedName>
</protein>
<proteinExistence type="predicted"/>
<evidence type="ECO:0000313" key="2">
    <source>
        <dbReference type="EMBL" id="PZX51398.1"/>
    </source>
</evidence>
<reference evidence="2 3" key="1">
    <citation type="submission" date="2018-06" db="EMBL/GenBank/DDBJ databases">
        <title>Genomic Encyclopedia of Archaeal and Bacterial Type Strains, Phase II (KMG-II): from individual species to whole genera.</title>
        <authorList>
            <person name="Goeker M."/>
        </authorList>
    </citation>
    <scope>NUCLEOTIDE SEQUENCE [LARGE SCALE GENOMIC DNA]</scope>
    <source>
        <strain evidence="2 3">DSM 19830</strain>
    </source>
</reference>
<dbReference type="EMBL" id="QKZT01000009">
    <property type="protein sequence ID" value="PZX51398.1"/>
    <property type="molecule type" value="Genomic_DNA"/>
</dbReference>
<gene>
    <name evidence="2" type="ORF">LV85_02342</name>
</gene>
<keyword evidence="3" id="KW-1185">Reference proteome</keyword>
<sequence length="66" mass="7701">MNNKMTTPTKFLIGLAWLNLIIWILERKEITYIGIEGYLGISFILICLLVLFSVMREKSKGLQKKR</sequence>
<accession>A0A2W7QS23</accession>
<evidence type="ECO:0000313" key="3">
    <source>
        <dbReference type="Proteomes" id="UP000248882"/>
    </source>
</evidence>
<name>A0A2W7QS23_9BACT</name>
<dbReference type="AlphaFoldDB" id="A0A2W7QS23"/>
<keyword evidence="1" id="KW-1133">Transmembrane helix</keyword>
<comment type="caution">
    <text evidence="2">The sequence shown here is derived from an EMBL/GenBank/DDBJ whole genome shotgun (WGS) entry which is preliminary data.</text>
</comment>
<keyword evidence="1" id="KW-0812">Transmembrane</keyword>
<evidence type="ECO:0000256" key="1">
    <source>
        <dbReference type="SAM" id="Phobius"/>
    </source>
</evidence>